<keyword evidence="4" id="KW-1003">Cell membrane</keyword>
<dbReference type="InterPro" id="IPR048279">
    <property type="entry name" value="MdtK-like"/>
</dbReference>
<evidence type="ECO:0000256" key="2">
    <source>
        <dbReference type="ARBA" id="ARBA00022448"/>
    </source>
</evidence>
<keyword evidence="6 10" id="KW-1133">Transmembrane helix</keyword>
<evidence type="ECO:0000256" key="4">
    <source>
        <dbReference type="ARBA" id="ARBA00022475"/>
    </source>
</evidence>
<keyword evidence="5 10" id="KW-0812">Transmembrane</keyword>
<dbReference type="Pfam" id="PF01554">
    <property type="entry name" value="MatE"/>
    <property type="match status" value="2"/>
</dbReference>
<evidence type="ECO:0000313" key="12">
    <source>
        <dbReference type="Proteomes" id="UP000555828"/>
    </source>
</evidence>
<protein>
    <recommendedName>
        <fullName evidence="9">Multidrug-efflux transporter</fullName>
    </recommendedName>
</protein>
<feature type="transmembrane region" description="Helical" evidence="10">
    <location>
        <begin position="55"/>
        <end position="79"/>
    </location>
</feature>
<feature type="transmembrane region" description="Helical" evidence="10">
    <location>
        <begin position="99"/>
        <end position="120"/>
    </location>
</feature>
<dbReference type="GO" id="GO:0042910">
    <property type="term" value="F:xenobiotic transmembrane transporter activity"/>
    <property type="evidence" value="ECO:0007669"/>
    <property type="project" value="InterPro"/>
</dbReference>
<comment type="caution">
    <text evidence="11">The sequence shown here is derived from an EMBL/GenBank/DDBJ whole genome shotgun (WGS) entry which is preliminary data.</text>
</comment>
<feature type="transmembrane region" description="Helical" evidence="10">
    <location>
        <begin position="287"/>
        <end position="312"/>
    </location>
</feature>
<feature type="transmembrane region" description="Helical" evidence="10">
    <location>
        <begin position="419"/>
        <end position="441"/>
    </location>
</feature>
<evidence type="ECO:0000256" key="5">
    <source>
        <dbReference type="ARBA" id="ARBA00022692"/>
    </source>
</evidence>
<dbReference type="PANTHER" id="PTHR43298">
    <property type="entry name" value="MULTIDRUG RESISTANCE PROTEIN NORM-RELATED"/>
    <property type="match status" value="1"/>
</dbReference>
<name>A0A841GFN3_9BACT</name>
<keyword evidence="12" id="KW-1185">Reference proteome</keyword>
<keyword evidence="7" id="KW-0406">Ion transport</keyword>
<dbReference type="NCBIfam" id="TIGR00797">
    <property type="entry name" value="matE"/>
    <property type="match status" value="1"/>
</dbReference>
<feature type="transmembrane region" description="Helical" evidence="10">
    <location>
        <begin position="140"/>
        <end position="160"/>
    </location>
</feature>
<keyword evidence="8 10" id="KW-0472">Membrane</keyword>
<gene>
    <name evidence="11" type="ORF">HNP65_000830</name>
</gene>
<keyword evidence="2" id="KW-0813">Transport</keyword>
<feature type="transmembrane region" description="Helical" evidence="10">
    <location>
        <begin position="200"/>
        <end position="224"/>
    </location>
</feature>
<evidence type="ECO:0000256" key="7">
    <source>
        <dbReference type="ARBA" id="ARBA00023065"/>
    </source>
</evidence>
<evidence type="ECO:0000256" key="10">
    <source>
        <dbReference type="SAM" id="Phobius"/>
    </source>
</evidence>
<feature type="transmembrane region" description="Helical" evidence="10">
    <location>
        <begin position="172"/>
        <end position="194"/>
    </location>
</feature>
<evidence type="ECO:0000256" key="9">
    <source>
        <dbReference type="ARBA" id="ARBA00031636"/>
    </source>
</evidence>
<evidence type="ECO:0000256" key="6">
    <source>
        <dbReference type="ARBA" id="ARBA00022989"/>
    </source>
</evidence>
<keyword evidence="3" id="KW-0050">Antiport</keyword>
<dbReference type="PIRSF" id="PIRSF006603">
    <property type="entry name" value="DinF"/>
    <property type="match status" value="1"/>
</dbReference>
<proteinExistence type="predicted"/>
<comment type="subcellular location">
    <subcellularLocation>
        <location evidence="1">Cell membrane</location>
        <topology evidence="1">Multi-pass membrane protein</topology>
    </subcellularLocation>
</comment>
<dbReference type="EMBL" id="JACHEX010000002">
    <property type="protein sequence ID" value="MBB6062392.1"/>
    <property type="molecule type" value="Genomic_DNA"/>
</dbReference>
<dbReference type="InterPro" id="IPR002528">
    <property type="entry name" value="MATE_fam"/>
</dbReference>
<dbReference type="Proteomes" id="UP000555828">
    <property type="component" value="Unassembled WGS sequence"/>
</dbReference>
<feature type="transmembrane region" description="Helical" evidence="10">
    <location>
        <begin position="364"/>
        <end position="386"/>
    </location>
</feature>
<evidence type="ECO:0000313" key="11">
    <source>
        <dbReference type="EMBL" id="MBB6062392.1"/>
    </source>
</evidence>
<feature type="transmembrane region" description="Helical" evidence="10">
    <location>
        <begin position="324"/>
        <end position="344"/>
    </location>
</feature>
<dbReference type="GO" id="GO:0006811">
    <property type="term" value="P:monoatomic ion transport"/>
    <property type="evidence" value="ECO:0007669"/>
    <property type="project" value="UniProtKB-KW"/>
</dbReference>
<reference evidence="11 12" key="1">
    <citation type="submission" date="2020-08" db="EMBL/GenBank/DDBJ databases">
        <title>Genomic Encyclopedia of Type Strains, Phase IV (KMG-IV): sequencing the most valuable type-strain genomes for metagenomic binning, comparative biology and taxonomic classification.</title>
        <authorList>
            <person name="Goeker M."/>
        </authorList>
    </citation>
    <scope>NUCLEOTIDE SEQUENCE [LARGE SCALE GENOMIC DNA]</scope>
    <source>
        <strain evidence="11 12">DSM 13481</strain>
    </source>
</reference>
<dbReference type="InterPro" id="IPR050222">
    <property type="entry name" value="MATE_MdtK"/>
</dbReference>
<dbReference type="GO" id="GO:0015297">
    <property type="term" value="F:antiporter activity"/>
    <property type="evidence" value="ECO:0007669"/>
    <property type="project" value="UniProtKB-KW"/>
</dbReference>
<accession>A0A841GFN3</accession>
<evidence type="ECO:0000256" key="8">
    <source>
        <dbReference type="ARBA" id="ARBA00023136"/>
    </source>
</evidence>
<organism evidence="11 12">
    <name type="scientific">Thermosipho japonicus</name>
    <dbReference type="NCBI Taxonomy" id="90323"/>
    <lineage>
        <taxon>Bacteria</taxon>
        <taxon>Thermotogati</taxon>
        <taxon>Thermotogota</taxon>
        <taxon>Thermotogae</taxon>
        <taxon>Thermotogales</taxon>
        <taxon>Fervidobacteriaceae</taxon>
        <taxon>Thermosipho</taxon>
    </lineage>
</organism>
<dbReference type="PANTHER" id="PTHR43298:SF2">
    <property type="entry name" value="FMN_FAD EXPORTER YEEO-RELATED"/>
    <property type="match status" value="1"/>
</dbReference>
<feature type="transmembrane region" description="Helical" evidence="10">
    <location>
        <begin position="12"/>
        <end position="35"/>
    </location>
</feature>
<dbReference type="CDD" id="cd13142">
    <property type="entry name" value="MATE_like_12"/>
    <property type="match status" value="1"/>
</dbReference>
<dbReference type="RefSeq" id="WP_184619074.1">
    <property type="nucleotide sequence ID" value="NZ_JACHEX010000002.1"/>
</dbReference>
<dbReference type="AlphaFoldDB" id="A0A841GFN3"/>
<feature type="transmembrane region" description="Helical" evidence="10">
    <location>
        <begin position="245"/>
        <end position="267"/>
    </location>
</feature>
<sequence>MENKHRVDIFNQGIFLSLFLLSWPLIISNLMQTFYNAVDGYFLGKLGKIEFSAPTIVWPIIFVFISLSIGFSQAGVTLVAQFTGAKNKKLAQKSAGQSLLTSTLIGVIFSIFSIVISRPIIMAVAGKESAEVVDYAVKYFNIIMLGLPFGFIFNTVSSIIRGWGDSKFTMNLMLISTIINIILDPLLIFGIGIFPKMGVVGAALATTIARIIAALMAIESLFKGKRGFKIHLRDLYPDWQLIKKVFRIALPSSLSLSITSLGFVFIMRFVSSFGPTVISAYGVGNRIINFITMITFGIANSVTAMVGQFLGAGDIKSTEKTLKVAFWTNFTIVFFLSTLTFFFGGQLTKFFINEKDVIEVGYIFFRYVSFSLPFFTSMSVFIHALIGAGRTELSMIVDITRLWGIRVPLVAFFSTKYGFTGLFFAMIISNVSALLLAYLFIKFSNWKKPITKDLRRGNLDDIYGQED</sequence>
<evidence type="ECO:0000256" key="1">
    <source>
        <dbReference type="ARBA" id="ARBA00004651"/>
    </source>
</evidence>
<dbReference type="GO" id="GO:0005886">
    <property type="term" value="C:plasma membrane"/>
    <property type="evidence" value="ECO:0007669"/>
    <property type="project" value="UniProtKB-SubCell"/>
</dbReference>
<evidence type="ECO:0000256" key="3">
    <source>
        <dbReference type="ARBA" id="ARBA00022449"/>
    </source>
</evidence>